<dbReference type="AlphaFoldDB" id="A0AAE9DGW7"/>
<name>A0AAE9DGW7_CAEBR</name>
<evidence type="ECO:0000313" key="1">
    <source>
        <dbReference type="EMBL" id="ULU04121.1"/>
    </source>
</evidence>
<dbReference type="Proteomes" id="UP000827892">
    <property type="component" value="Chromosome II"/>
</dbReference>
<dbReference type="EMBL" id="CP090892">
    <property type="protein sequence ID" value="ULU04121.1"/>
    <property type="molecule type" value="Genomic_DNA"/>
</dbReference>
<protein>
    <submittedName>
        <fullName evidence="1">Uncharacterized protein</fullName>
    </submittedName>
</protein>
<sequence length="87" mass="9726">MHLDTYAECPADFYEDLGRNTLSHIVRQVPSSRNWVTIEFDFCAPKLNAIEASTNQSSVTEIVFEESGISVAIVEHEELNEIEALPG</sequence>
<proteinExistence type="predicted"/>
<evidence type="ECO:0000313" key="2">
    <source>
        <dbReference type="Proteomes" id="UP000827892"/>
    </source>
</evidence>
<accession>A0AAE9DGW7</accession>
<organism evidence="1 2">
    <name type="scientific">Caenorhabditis briggsae</name>
    <dbReference type="NCBI Taxonomy" id="6238"/>
    <lineage>
        <taxon>Eukaryota</taxon>
        <taxon>Metazoa</taxon>
        <taxon>Ecdysozoa</taxon>
        <taxon>Nematoda</taxon>
        <taxon>Chromadorea</taxon>
        <taxon>Rhabditida</taxon>
        <taxon>Rhabditina</taxon>
        <taxon>Rhabditomorpha</taxon>
        <taxon>Rhabditoidea</taxon>
        <taxon>Rhabditidae</taxon>
        <taxon>Peloderinae</taxon>
        <taxon>Caenorhabditis</taxon>
    </lineage>
</organism>
<gene>
    <name evidence="1" type="ORF">L3Y34_017130</name>
</gene>
<reference evidence="1 2" key="1">
    <citation type="submission" date="2022-05" db="EMBL/GenBank/DDBJ databases">
        <title>Chromosome-level reference genomes for two strains of Caenorhabditis briggsae: an improved platform for comparative genomics.</title>
        <authorList>
            <person name="Stevens L."/>
            <person name="Andersen E.C."/>
        </authorList>
    </citation>
    <scope>NUCLEOTIDE SEQUENCE [LARGE SCALE GENOMIC DNA]</scope>
    <source>
        <strain evidence="1">QX1410_ONT</strain>
        <tissue evidence="1">Whole-organism</tissue>
    </source>
</reference>